<sequence length="237" mass="25934">MAPDPMWSTSAVKRPALGYNPADISHAQRIHAMGFRVRLRTRKRVEKLVDSVENNVKVAAQESLHLVSDNPRRVDFVGSGVIPASELDVGLELTRKLPLLCTVSRDKARVAAFGLPAHPGQENEWMVGRTHFRHTYSTSRNHMSAAGISLLSLQNPHVLQNSQHSPSHSGAAIARASQRCPTPPSLAGTAILLTAFENPVRAAFGTTAEPTRLHRPDPDLVNRSLRLQNLSLSFKAN</sequence>
<feature type="region of interest" description="Disordered" evidence="1">
    <location>
        <begin position="159"/>
        <end position="180"/>
    </location>
</feature>
<evidence type="ECO:0000256" key="1">
    <source>
        <dbReference type="SAM" id="MobiDB-lite"/>
    </source>
</evidence>
<dbReference type="RefSeq" id="XP_062725497.1">
    <property type="nucleotide sequence ID" value="XM_062867579.1"/>
</dbReference>
<protein>
    <submittedName>
        <fullName evidence="2">Uncharacterized protein</fullName>
    </submittedName>
</protein>
<evidence type="ECO:0000313" key="2">
    <source>
        <dbReference type="EMBL" id="KAK3309717.1"/>
    </source>
</evidence>
<reference evidence="2" key="1">
    <citation type="journal article" date="2023" name="Mol. Phylogenet. Evol.">
        <title>Genome-scale phylogeny and comparative genomics of the fungal order Sordariales.</title>
        <authorList>
            <person name="Hensen N."/>
            <person name="Bonometti L."/>
            <person name="Westerberg I."/>
            <person name="Brannstrom I.O."/>
            <person name="Guillou S."/>
            <person name="Cros-Aarteil S."/>
            <person name="Calhoun S."/>
            <person name="Haridas S."/>
            <person name="Kuo A."/>
            <person name="Mondo S."/>
            <person name="Pangilinan J."/>
            <person name="Riley R."/>
            <person name="LaButti K."/>
            <person name="Andreopoulos B."/>
            <person name="Lipzen A."/>
            <person name="Chen C."/>
            <person name="Yan M."/>
            <person name="Daum C."/>
            <person name="Ng V."/>
            <person name="Clum A."/>
            <person name="Steindorff A."/>
            <person name="Ohm R.A."/>
            <person name="Martin F."/>
            <person name="Silar P."/>
            <person name="Natvig D.O."/>
            <person name="Lalanne C."/>
            <person name="Gautier V."/>
            <person name="Ament-Velasquez S.L."/>
            <person name="Kruys A."/>
            <person name="Hutchinson M.I."/>
            <person name="Powell A.J."/>
            <person name="Barry K."/>
            <person name="Miller A.N."/>
            <person name="Grigoriev I.V."/>
            <person name="Debuchy R."/>
            <person name="Gladieux P."/>
            <person name="Hiltunen Thoren M."/>
            <person name="Johannesson H."/>
        </authorList>
    </citation>
    <scope>NUCLEOTIDE SEQUENCE</scope>
    <source>
        <strain evidence="2">CBS 333.67</strain>
    </source>
</reference>
<dbReference type="AlphaFoldDB" id="A0AAJ0H0W7"/>
<name>A0AAJ0H0W7_9PEZI</name>
<keyword evidence="3" id="KW-1185">Reference proteome</keyword>
<evidence type="ECO:0000313" key="3">
    <source>
        <dbReference type="Proteomes" id="UP001273166"/>
    </source>
</evidence>
<comment type="caution">
    <text evidence="2">The sequence shown here is derived from an EMBL/GenBank/DDBJ whole genome shotgun (WGS) entry which is preliminary data.</text>
</comment>
<accession>A0AAJ0H0W7</accession>
<reference evidence="2" key="2">
    <citation type="submission" date="2023-06" db="EMBL/GenBank/DDBJ databases">
        <authorList>
            <consortium name="Lawrence Berkeley National Laboratory"/>
            <person name="Mondo S.J."/>
            <person name="Hensen N."/>
            <person name="Bonometti L."/>
            <person name="Westerberg I."/>
            <person name="Brannstrom I.O."/>
            <person name="Guillou S."/>
            <person name="Cros-Aarteil S."/>
            <person name="Calhoun S."/>
            <person name="Haridas S."/>
            <person name="Kuo A."/>
            <person name="Pangilinan J."/>
            <person name="Riley R."/>
            <person name="Labutti K."/>
            <person name="Andreopoulos B."/>
            <person name="Lipzen A."/>
            <person name="Chen C."/>
            <person name="Yanf M."/>
            <person name="Daum C."/>
            <person name="Ng V."/>
            <person name="Clum A."/>
            <person name="Steindorff A."/>
            <person name="Ohm R."/>
            <person name="Martin F."/>
            <person name="Silar P."/>
            <person name="Natvig D."/>
            <person name="Lalanne C."/>
            <person name="Gautier V."/>
            <person name="Ament-Velasquez S.L."/>
            <person name="Kruys A."/>
            <person name="Hutchinson M.I."/>
            <person name="Powell A.J."/>
            <person name="Barry K."/>
            <person name="Miller A.N."/>
            <person name="Grigoriev I.V."/>
            <person name="Debuchy R."/>
            <person name="Gladieux P."/>
            <person name="Thoren M.H."/>
            <person name="Johannesson H."/>
        </authorList>
    </citation>
    <scope>NUCLEOTIDE SEQUENCE</scope>
    <source>
        <strain evidence="2">CBS 333.67</strain>
    </source>
</reference>
<dbReference type="GeneID" id="87886408"/>
<feature type="compositionally biased region" description="Polar residues" evidence="1">
    <location>
        <begin position="159"/>
        <end position="168"/>
    </location>
</feature>
<dbReference type="EMBL" id="JAUDZG010000001">
    <property type="protein sequence ID" value="KAK3309717.1"/>
    <property type="molecule type" value="Genomic_DNA"/>
</dbReference>
<gene>
    <name evidence="2" type="ORF">B0T15DRAFT_506461</name>
</gene>
<dbReference type="Proteomes" id="UP001273166">
    <property type="component" value="Unassembled WGS sequence"/>
</dbReference>
<organism evidence="2 3">
    <name type="scientific">Chaetomium strumarium</name>
    <dbReference type="NCBI Taxonomy" id="1170767"/>
    <lineage>
        <taxon>Eukaryota</taxon>
        <taxon>Fungi</taxon>
        <taxon>Dikarya</taxon>
        <taxon>Ascomycota</taxon>
        <taxon>Pezizomycotina</taxon>
        <taxon>Sordariomycetes</taxon>
        <taxon>Sordariomycetidae</taxon>
        <taxon>Sordariales</taxon>
        <taxon>Chaetomiaceae</taxon>
        <taxon>Chaetomium</taxon>
    </lineage>
</organism>
<proteinExistence type="predicted"/>